<dbReference type="InterPro" id="IPR007175">
    <property type="entry name" value="Rpr2/Snm1/Rpp21"/>
</dbReference>
<sequence length="177" mass="19567">MQGAELQYQRMSYLFQAAHGYSVSSPSLSRFYVSLLRDLGMKHVLRLDSSTKKTFCKGCSSVFLLGHNCDTVSMPGHQLGKRTRRGRRGQSRRQAREKDRDTQTQEHSSPVHSGDQSDPFACPEDGRGAAVKCRCCGRVTILPSLSIASGADTNDTLFQISKEADGEERPDGYTETS</sequence>
<evidence type="ECO:0000313" key="6">
    <source>
        <dbReference type="EMBL" id="CEM32500.1"/>
    </source>
</evidence>
<dbReference type="EMBL" id="CDMZ01001435">
    <property type="protein sequence ID" value="CEM32500.1"/>
    <property type="molecule type" value="Genomic_DNA"/>
</dbReference>
<comment type="similarity">
    <text evidence="4">Belongs to the eukaryotic/archaeal RNase P protein component 4 family.</text>
</comment>
<evidence type="ECO:0000256" key="2">
    <source>
        <dbReference type="ARBA" id="ARBA00022723"/>
    </source>
</evidence>
<proteinExistence type="inferred from homology"/>
<evidence type="ECO:0000256" key="1">
    <source>
        <dbReference type="ARBA" id="ARBA00022694"/>
    </source>
</evidence>
<dbReference type="AlphaFoldDB" id="A0A0G4GQ52"/>
<evidence type="ECO:0000256" key="3">
    <source>
        <dbReference type="ARBA" id="ARBA00022833"/>
    </source>
</evidence>
<gene>
    <name evidence="6" type="ORF">Cvel_5043</name>
</gene>
<evidence type="ECO:0000256" key="4">
    <source>
        <dbReference type="ARBA" id="ARBA00038402"/>
    </source>
</evidence>
<accession>A0A0G4GQ52</accession>
<dbReference type="Gene3D" id="1.20.5.420">
    <property type="entry name" value="Immunoglobulin FC, subunit C"/>
    <property type="match status" value="1"/>
</dbReference>
<keyword evidence="2" id="KW-0479">Metal-binding</keyword>
<dbReference type="GO" id="GO:0008033">
    <property type="term" value="P:tRNA processing"/>
    <property type="evidence" value="ECO:0007669"/>
    <property type="project" value="UniProtKB-KW"/>
</dbReference>
<keyword evidence="1" id="KW-0819">tRNA processing</keyword>
<reference evidence="6" key="1">
    <citation type="submission" date="2014-11" db="EMBL/GenBank/DDBJ databases">
        <authorList>
            <person name="Otto D Thomas"/>
            <person name="Naeem Raeece"/>
        </authorList>
    </citation>
    <scope>NUCLEOTIDE SEQUENCE</scope>
</reference>
<keyword evidence="3" id="KW-0862">Zinc</keyword>
<evidence type="ECO:0000256" key="5">
    <source>
        <dbReference type="SAM" id="MobiDB-lite"/>
    </source>
</evidence>
<name>A0A0G4GQ52_9ALVE</name>
<dbReference type="Pfam" id="PF04032">
    <property type="entry name" value="Rpr2"/>
    <property type="match status" value="1"/>
</dbReference>
<protein>
    <submittedName>
        <fullName evidence="6">Uncharacterized protein</fullName>
    </submittedName>
</protein>
<dbReference type="GO" id="GO:0005655">
    <property type="term" value="C:nucleolar ribonuclease P complex"/>
    <property type="evidence" value="ECO:0007669"/>
    <property type="project" value="TreeGrafter"/>
</dbReference>
<feature type="compositionally biased region" description="Polar residues" evidence="5">
    <location>
        <begin position="105"/>
        <end position="116"/>
    </location>
</feature>
<dbReference type="PANTHER" id="PTHR14742:SF0">
    <property type="entry name" value="RIBONUCLEASE P PROTEIN SUBUNIT P21"/>
    <property type="match status" value="1"/>
</dbReference>
<organism evidence="6">
    <name type="scientific">Chromera velia CCMP2878</name>
    <dbReference type="NCBI Taxonomy" id="1169474"/>
    <lineage>
        <taxon>Eukaryota</taxon>
        <taxon>Sar</taxon>
        <taxon>Alveolata</taxon>
        <taxon>Colpodellida</taxon>
        <taxon>Chromeraceae</taxon>
        <taxon>Chromera</taxon>
    </lineage>
</organism>
<dbReference type="GO" id="GO:0046872">
    <property type="term" value="F:metal ion binding"/>
    <property type="evidence" value="ECO:0007669"/>
    <property type="project" value="UniProtKB-KW"/>
</dbReference>
<dbReference type="VEuPathDB" id="CryptoDB:Cvel_5043"/>
<feature type="region of interest" description="Disordered" evidence="5">
    <location>
        <begin position="75"/>
        <end position="121"/>
    </location>
</feature>
<feature type="compositionally biased region" description="Basic and acidic residues" evidence="5">
    <location>
        <begin position="94"/>
        <end position="104"/>
    </location>
</feature>
<feature type="compositionally biased region" description="Basic residues" evidence="5">
    <location>
        <begin position="79"/>
        <end position="93"/>
    </location>
</feature>
<dbReference type="PANTHER" id="PTHR14742">
    <property type="entry name" value="RIBONUCLEASE P SUBUNIT P21"/>
    <property type="match status" value="1"/>
</dbReference>